<protein>
    <submittedName>
        <fullName evidence="2">Uncharacterized protein</fullName>
    </submittedName>
</protein>
<proteinExistence type="predicted"/>
<feature type="region of interest" description="Disordered" evidence="1">
    <location>
        <begin position="1"/>
        <end position="22"/>
    </location>
</feature>
<comment type="caution">
    <text evidence="2">The sequence shown here is derived from an EMBL/GenBank/DDBJ whole genome shotgun (WGS) entry which is preliminary data.</text>
</comment>
<dbReference type="AlphaFoldDB" id="A0AAN7VNY0"/>
<evidence type="ECO:0000313" key="2">
    <source>
        <dbReference type="EMBL" id="KAK5693702.1"/>
    </source>
</evidence>
<dbReference type="Proteomes" id="UP001310594">
    <property type="component" value="Unassembled WGS sequence"/>
</dbReference>
<reference evidence="2" key="1">
    <citation type="submission" date="2023-08" db="EMBL/GenBank/DDBJ databases">
        <title>Black Yeasts Isolated from many extreme environments.</title>
        <authorList>
            <person name="Coleine C."/>
            <person name="Stajich J.E."/>
            <person name="Selbmann L."/>
        </authorList>
    </citation>
    <scope>NUCLEOTIDE SEQUENCE</scope>
    <source>
        <strain evidence="2">CCFEE 5810</strain>
    </source>
</reference>
<evidence type="ECO:0000313" key="3">
    <source>
        <dbReference type="Proteomes" id="UP001310594"/>
    </source>
</evidence>
<gene>
    <name evidence="2" type="ORF">LTR97_010271</name>
</gene>
<name>A0AAN7VNY0_9PEZI</name>
<dbReference type="EMBL" id="JAVRQU010000017">
    <property type="protein sequence ID" value="KAK5693702.1"/>
    <property type="molecule type" value="Genomic_DNA"/>
</dbReference>
<accession>A0AAN7VNY0</accession>
<sequence>MEGTGAEEAGRDGEKIMASEDRQVVRPTQQLEGRWEYLSKYDRDQAHLNFGDQAMFGFTGITHPTAGQIWRVREIFRGCGDEDLTVGIGVVWVPSITEKELRDEQSMRWKAPDSCKPKQPAKRAAKDCEATAPSVDGLSLDGISEEILEAKNGHGNAEKGRVAFVMEERSMSCE</sequence>
<organism evidence="2 3">
    <name type="scientific">Elasticomyces elasticus</name>
    <dbReference type="NCBI Taxonomy" id="574655"/>
    <lineage>
        <taxon>Eukaryota</taxon>
        <taxon>Fungi</taxon>
        <taxon>Dikarya</taxon>
        <taxon>Ascomycota</taxon>
        <taxon>Pezizomycotina</taxon>
        <taxon>Dothideomycetes</taxon>
        <taxon>Dothideomycetidae</taxon>
        <taxon>Mycosphaerellales</taxon>
        <taxon>Teratosphaeriaceae</taxon>
        <taxon>Elasticomyces</taxon>
    </lineage>
</organism>
<feature type="compositionally biased region" description="Basic and acidic residues" evidence="1">
    <location>
        <begin position="8"/>
        <end position="22"/>
    </location>
</feature>
<evidence type="ECO:0000256" key="1">
    <source>
        <dbReference type="SAM" id="MobiDB-lite"/>
    </source>
</evidence>